<gene>
    <name evidence="5" type="ORF">GC106_16210</name>
</gene>
<dbReference type="Pfam" id="PF07729">
    <property type="entry name" value="FCD"/>
    <property type="match status" value="1"/>
</dbReference>
<evidence type="ECO:0000259" key="4">
    <source>
        <dbReference type="PROSITE" id="PS50949"/>
    </source>
</evidence>
<proteinExistence type="predicted"/>
<dbReference type="InterPro" id="IPR000524">
    <property type="entry name" value="Tscrpt_reg_HTH_GntR"/>
</dbReference>
<keyword evidence="1" id="KW-0805">Transcription regulation</keyword>
<comment type="caution">
    <text evidence="5">The sequence shown here is derived from an EMBL/GenBank/DDBJ whole genome shotgun (WGS) entry which is preliminary data.</text>
</comment>
<dbReference type="EMBL" id="JAAATY010000003">
    <property type="protein sequence ID" value="NRN64415.1"/>
    <property type="molecule type" value="Genomic_DNA"/>
</dbReference>
<dbReference type="PANTHER" id="PTHR43537">
    <property type="entry name" value="TRANSCRIPTIONAL REGULATOR, GNTR FAMILY"/>
    <property type="match status" value="1"/>
</dbReference>
<dbReference type="InterPro" id="IPR011711">
    <property type="entry name" value="GntR_C"/>
</dbReference>
<dbReference type="SMART" id="SM00895">
    <property type="entry name" value="FCD"/>
    <property type="match status" value="1"/>
</dbReference>
<evidence type="ECO:0000256" key="2">
    <source>
        <dbReference type="ARBA" id="ARBA00023125"/>
    </source>
</evidence>
<dbReference type="GO" id="GO:0003677">
    <property type="term" value="F:DNA binding"/>
    <property type="evidence" value="ECO:0007669"/>
    <property type="project" value="UniProtKB-KW"/>
</dbReference>
<dbReference type="CDD" id="cd07377">
    <property type="entry name" value="WHTH_GntR"/>
    <property type="match status" value="1"/>
</dbReference>
<dbReference type="Pfam" id="PF00392">
    <property type="entry name" value="GntR"/>
    <property type="match status" value="1"/>
</dbReference>
<protein>
    <submittedName>
        <fullName evidence="5">DNA-binding transcriptional repressor LldR</fullName>
    </submittedName>
</protein>
<evidence type="ECO:0000256" key="1">
    <source>
        <dbReference type="ARBA" id="ARBA00023015"/>
    </source>
</evidence>
<evidence type="ECO:0000256" key="3">
    <source>
        <dbReference type="ARBA" id="ARBA00023163"/>
    </source>
</evidence>
<accession>A0ABX2F060</accession>
<keyword evidence="6" id="KW-1185">Reference proteome</keyword>
<sequence>MASVPVPRLTPPARTMLRDTVYESIRQMLMDHVLEPGARLSIDGLARELRVSPTPVREAMTKLESDGLVAKRPHAGYVVAPLMDQVSLDNLVEIRLLLEPAAARRAAGNATEAQITEMRALVETMTAYPAGENYEHYRDFAVQDARLHRLIAEASGNPLIADALTRLHAHTHSYRRYFTVGIAAETTREHDQIVSSIAAHNADAAEAAMIRHITASRDRQREAY</sequence>
<evidence type="ECO:0000313" key="5">
    <source>
        <dbReference type="EMBL" id="NRN64415.1"/>
    </source>
</evidence>
<feature type="domain" description="HTH gntR-type" evidence="4">
    <location>
        <begin position="15"/>
        <end position="82"/>
    </location>
</feature>
<dbReference type="RefSeq" id="WP_217280197.1">
    <property type="nucleotide sequence ID" value="NZ_CBCSGW010000038.1"/>
</dbReference>
<keyword evidence="2 5" id="KW-0238">DNA-binding</keyword>
<dbReference type="PANTHER" id="PTHR43537:SF5">
    <property type="entry name" value="UXU OPERON TRANSCRIPTIONAL REGULATOR"/>
    <property type="match status" value="1"/>
</dbReference>
<name>A0ABX2F060_9PSEU</name>
<dbReference type="Proteomes" id="UP000763557">
    <property type="component" value="Unassembled WGS sequence"/>
</dbReference>
<reference evidence="5 6" key="1">
    <citation type="submission" date="2020-01" db="EMBL/GenBank/DDBJ databases">
        <title>Kibdelosporangium persica a novel Actinomycetes from a hot desert in Iran.</title>
        <authorList>
            <person name="Safaei N."/>
            <person name="Zaburannyi N."/>
            <person name="Mueller R."/>
            <person name="Wink J."/>
        </authorList>
    </citation>
    <scope>NUCLEOTIDE SEQUENCE [LARGE SCALE GENOMIC DNA]</scope>
    <source>
        <strain evidence="5 6">4NS15</strain>
    </source>
</reference>
<keyword evidence="3" id="KW-0804">Transcription</keyword>
<evidence type="ECO:0000313" key="6">
    <source>
        <dbReference type="Proteomes" id="UP000763557"/>
    </source>
</evidence>
<dbReference type="SMART" id="SM00345">
    <property type="entry name" value="HTH_GNTR"/>
    <property type="match status" value="1"/>
</dbReference>
<dbReference type="PROSITE" id="PS50949">
    <property type="entry name" value="HTH_GNTR"/>
    <property type="match status" value="1"/>
</dbReference>
<organism evidence="5 6">
    <name type="scientific">Kibdelosporangium persicum</name>
    <dbReference type="NCBI Taxonomy" id="2698649"/>
    <lineage>
        <taxon>Bacteria</taxon>
        <taxon>Bacillati</taxon>
        <taxon>Actinomycetota</taxon>
        <taxon>Actinomycetes</taxon>
        <taxon>Pseudonocardiales</taxon>
        <taxon>Pseudonocardiaceae</taxon>
        <taxon>Kibdelosporangium</taxon>
    </lineage>
</organism>